<name>A0ACB9NKH7_BAUVA</name>
<dbReference type="Proteomes" id="UP000828941">
    <property type="component" value="Chromosome 6"/>
</dbReference>
<protein>
    <submittedName>
        <fullName evidence="1">Uncharacterized protein</fullName>
    </submittedName>
</protein>
<comment type="caution">
    <text evidence="1">The sequence shown here is derived from an EMBL/GenBank/DDBJ whole genome shotgun (WGS) entry which is preliminary data.</text>
</comment>
<evidence type="ECO:0000313" key="1">
    <source>
        <dbReference type="EMBL" id="KAI4336369.1"/>
    </source>
</evidence>
<sequence>MRQISKNTQHPSEAEEGRRNFLLDTEYETFILWDFRAGAVATLCSLFDDGDRNRNTRKGENNEIASGLVMLVTWC</sequence>
<accession>A0ACB9NKH7</accession>
<evidence type="ECO:0000313" key="2">
    <source>
        <dbReference type="Proteomes" id="UP000828941"/>
    </source>
</evidence>
<keyword evidence="2" id="KW-1185">Reference proteome</keyword>
<gene>
    <name evidence="1" type="ORF">L6164_014904</name>
</gene>
<dbReference type="EMBL" id="CM039431">
    <property type="protein sequence ID" value="KAI4336369.1"/>
    <property type="molecule type" value="Genomic_DNA"/>
</dbReference>
<organism evidence="1 2">
    <name type="scientific">Bauhinia variegata</name>
    <name type="common">Purple orchid tree</name>
    <name type="synonym">Phanera variegata</name>
    <dbReference type="NCBI Taxonomy" id="167791"/>
    <lineage>
        <taxon>Eukaryota</taxon>
        <taxon>Viridiplantae</taxon>
        <taxon>Streptophyta</taxon>
        <taxon>Embryophyta</taxon>
        <taxon>Tracheophyta</taxon>
        <taxon>Spermatophyta</taxon>
        <taxon>Magnoliopsida</taxon>
        <taxon>eudicotyledons</taxon>
        <taxon>Gunneridae</taxon>
        <taxon>Pentapetalae</taxon>
        <taxon>rosids</taxon>
        <taxon>fabids</taxon>
        <taxon>Fabales</taxon>
        <taxon>Fabaceae</taxon>
        <taxon>Cercidoideae</taxon>
        <taxon>Cercideae</taxon>
        <taxon>Bauhiniinae</taxon>
        <taxon>Bauhinia</taxon>
    </lineage>
</organism>
<reference evidence="1 2" key="1">
    <citation type="journal article" date="2022" name="DNA Res.">
        <title>Chromosomal-level genome assembly of the orchid tree Bauhinia variegata (Leguminosae; Cercidoideae) supports the allotetraploid origin hypothesis of Bauhinia.</title>
        <authorList>
            <person name="Zhong Y."/>
            <person name="Chen Y."/>
            <person name="Zheng D."/>
            <person name="Pang J."/>
            <person name="Liu Y."/>
            <person name="Luo S."/>
            <person name="Meng S."/>
            <person name="Qian L."/>
            <person name="Wei D."/>
            <person name="Dai S."/>
            <person name="Zhou R."/>
        </authorList>
    </citation>
    <scope>NUCLEOTIDE SEQUENCE [LARGE SCALE GENOMIC DNA]</scope>
    <source>
        <strain evidence="1">BV-YZ2020</strain>
    </source>
</reference>
<proteinExistence type="predicted"/>